<dbReference type="Gene3D" id="3.30.1330.30">
    <property type="match status" value="1"/>
</dbReference>
<reference evidence="6" key="1">
    <citation type="journal article" date="2019" name="Nat. Med.">
        <title>A library of human gut bacterial isolates paired with longitudinal multiomics data enables mechanistic microbiome research.</title>
        <authorList>
            <person name="Poyet M."/>
            <person name="Groussin M."/>
            <person name="Gibbons S.M."/>
            <person name="Avila-Pacheco J."/>
            <person name="Jiang X."/>
            <person name="Kearney S.M."/>
            <person name="Perrotta A.R."/>
            <person name="Berdy B."/>
            <person name="Zhao S."/>
            <person name="Lieberman T.D."/>
            <person name="Swanson P.K."/>
            <person name="Smith M."/>
            <person name="Roesemann S."/>
            <person name="Alexander J.E."/>
            <person name="Rich S.A."/>
            <person name="Livny J."/>
            <person name="Vlamakis H."/>
            <person name="Clish C."/>
            <person name="Bullock K."/>
            <person name="Deik A."/>
            <person name="Scott J."/>
            <person name="Pierce K.A."/>
            <person name="Xavier R.J."/>
            <person name="Alm E.J."/>
        </authorList>
    </citation>
    <scope>NUCLEOTIDE SEQUENCE</scope>
    <source>
        <strain evidence="6">BIOML-A21</strain>
    </source>
</reference>
<protein>
    <submittedName>
        <fullName evidence="6">RNA methyltransferase</fullName>
    </submittedName>
</protein>
<dbReference type="EMBL" id="VWMU01000111">
    <property type="protein sequence ID" value="KAA3715282.1"/>
    <property type="molecule type" value="Genomic_DNA"/>
</dbReference>
<dbReference type="InterPro" id="IPR029028">
    <property type="entry name" value="Alpha/beta_knot_MTases"/>
</dbReference>
<evidence type="ECO:0000256" key="2">
    <source>
        <dbReference type="ARBA" id="ARBA00022603"/>
    </source>
</evidence>
<dbReference type="AlphaFoldDB" id="A0A641MRJ3"/>
<evidence type="ECO:0000256" key="3">
    <source>
        <dbReference type="ARBA" id="ARBA00022679"/>
    </source>
</evidence>
<dbReference type="Gene3D" id="3.40.1280.10">
    <property type="match status" value="1"/>
</dbReference>
<accession>A0A641MRJ3</accession>
<proteinExistence type="inferred from homology"/>
<dbReference type="CDD" id="cd18109">
    <property type="entry name" value="SpoU-like_RNA-MTase"/>
    <property type="match status" value="1"/>
</dbReference>
<sequence>MLSLSKNKIKYIRSLEQKKIRKEEKVFLAEGPKLGGDLLGCFSCRFLAATSSWLREHPSVVANEVVEVSQDDLSRASLLKTPQQVLAIFEQPEYSIDRTVFQNSLCLALDDVQDPGNLGTIIRLADWFGIEHIFCSPNTVDVYNPKTVQATMGGIARVKVSYTPLPDLIRSLADLPVYGTFLDGENIYEQQLSRNGLIVMGNEGNGISKEIETLINRKLYIPNYPQERETSESLNVAIATAIVCAEFRRQAASFGN</sequence>
<dbReference type="GO" id="GO:0032259">
    <property type="term" value="P:methylation"/>
    <property type="evidence" value="ECO:0007669"/>
    <property type="project" value="UniProtKB-KW"/>
</dbReference>
<comment type="similarity">
    <text evidence="1">Belongs to the class IV-like SAM-binding methyltransferase superfamily. RNA methyltransferase TrmH family.</text>
</comment>
<dbReference type="Pfam" id="PF22435">
    <property type="entry name" value="MRM3-like_sub_bind"/>
    <property type="match status" value="1"/>
</dbReference>
<evidence type="ECO:0000259" key="5">
    <source>
        <dbReference type="Pfam" id="PF22435"/>
    </source>
</evidence>
<feature type="domain" description="MRM3-like substrate binding" evidence="5">
    <location>
        <begin position="7"/>
        <end position="87"/>
    </location>
</feature>
<keyword evidence="2 6" id="KW-0489">Methyltransferase</keyword>
<dbReference type="Pfam" id="PF00588">
    <property type="entry name" value="SpoU_methylase"/>
    <property type="match status" value="1"/>
</dbReference>
<evidence type="ECO:0000313" key="6">
    <source>
        <dbReference type="EMBL" id="KAA3715282.1"/>
    </source>
</evidence>
<evidence type="ECO:0000256" key="1">
    <source>
        <dbReference type="ARBA" id="ARBA00007228"/>
    </source>
</evidence>
<dbReference type="PANTHER" id="PTHR43191">
    <property type="entry name" value="RRNA METHYLTRANSFERASE 3"/>
    <property type="match status" value="1"/>
</dbReference>
<dbReference type="InterPro" id="IPR029064">
    <property type="entry name" value="Ribosomal_eL30-like_sf"/>
</dbReference>
<dbReference type="GO" id="GO:0008173">
    <property type="term" value="F:RNA methyltransferase activity"/>
    <property type="evidence" value="ECO:0007669"/>
    <property type="project" value="InterPro"/>
</dbReference>
<dbReference type="GO" id="GO:0006396">
    <property type="term" value="P:RNA processing"/>
    <property type="evidence" value="ECO:0007669"/>
    <property type="project" value="InterPro"/>
</dbReference>
<dbReference type="InterPro" id="IPR029026">
    <property type="entry name" value="tRNA_m1G_MTases_N"/>
</dbReference>
<organism evidence="6">
    <name type="scientific">Bacteroides salyersiae</name>
    <dbReference type="NCBI Taxonomy" id="291644"/>
    <lineage>
        <taxon>Bacteria</taxon>
        <taxon>Pseudomonadati</taxon>
        <taxon>Bacteroidota</taxon>
        <taxon>Bacteroidia</taxon>
        <taxon>Bacteroidales</taxon>
        <taxon>Bacteroidaceae</taxon>
        <taxon>Bacteroides</taxon>
    </lineage>
</organism>
<name>A0A641MRJ3_9BACE</name>
<dbReference type="SUPFAM" id="SSF55315">
    <property type="entry name" value="L30e-like"/>
    <property type="match status" value="1"/>
</dbReference>
<dbReference type="PANTHER" id="PTHR43191:SF2">
    <property type="entry name" value="RRNA METHYLTRANSFERASE 3, MITOCHONDRIAL"/>
    <property type="match status" value="1"/>
</dbReference>
<dbReference type="InterPro" id="IPR053888">
    <property type="entry name" value="MRM3-like_sub_bind"/>
</dbReference>
<feature type="domain" description="tRNA/rRNA methyltransferase SpoU type" evidence="4">
    <location>
        <begin position="105"/>
        <end position="244"/>
    </location>
</feature>
<dbReference type="GO" id="GO:0003723">
    <property type="term" value="F:RNA binding"/>
    <property type="evidence" value="ECO:0007669"/>
    <property type="project" value="InterPro"/>
</dbReference>
<evidence type="ECO:0000259" key="4">
    <source>
        <dbReference type="Pfam" id="PF00588"/>
    </source>
</evidence>
<keyword evidence="3 6" id="KW-0808">Transferase</keyword>
<gene>
    <name evidence="6" type="ORF">F3F94_14855</name>
</gene>
<dbReference type="InterPro" id="IPR051259">
    <property type="entry name" value="rRNA_Methyltransferase"/>
</dbReference>
<comment type="caution">
    <text evidence="6">The sequence shown here is derived from an EMBL/GenBank/DDBJ whole genome shotgun (WGS) entry which is preliminary data.</text>
</comment>
<dbReference type="RefSeq" id="WP_149998286.1">
    <property type="nucleotide sequence ID" value="NZ_VWMU01000111.1"/>
</dbReference>
<dbReference type="InterPro" id="IPR001537">
    <property type="entry name" value="SpoU_MeTrfase"/>
</dbReference>
<dbReference type="SUPFAM" id="SSF75217">
    <property type="entry name" value="alpha/beta knot"/>
    <property type="match status" value="1"/>
</dbReference>